<dbReference type="Pfam" id="PF00990">
    <property type="entry name" value="GGDEF"/>
    <property type="match status" value="1"/>
</dbReference>
<keyword evidence="5" id="KW-1185">Reference proteome</keyword>
<sequence length="203" mass="23397">MRGPGYSIELLSGYYDCLMSKSPIEFEQRVLHDNKEFVFRTFLVPILNEQNEVTHIWGTAHNLTDFLDPQRELLALNQLLDAKVQERTAQLNQAMAKLEKLSITDELTQLSNRRYFDQALKKEVRRAQRASHVLALIYFDIDHFKDFNDTYGHSAGDKCLQRIAKVLSKHASRADDLLKLADDALYRRKKCGRNASVLADGRV</sequence>
<dbReference type="SUPFAM" id="SSF55073">
    <property type="entry name" value="Nucleotide cyclase"/>
    <property type="match status" value="1"/>
</dbReference>
<comment type="caution">
    <text evidence="4">The sequence shown here is derived from an EMBL/GenBank/DDBJ whole genome shotgun (WGS) entry which is preliminary data.</text>
</comment>
<organism evidence="4 5">
    <name type="scientific">Pseudidiomarina donghaiensis</name>
    <dbReference type="NCBI Taxonomy" id="519452"/>
    <lineage>
        <taxon>Bacteria</taxon>
        <taxon>Pseudomonadati</taxon>
        <taxon>Pseudomonadota</taxon>
        <taxon>Gammaproteobacteria</taxon>
        <taxon>Alteromonadales</taxon>
        <taxon>Idiomarinaceae</taxon>
        <taxon>Pseudidiomarina</taxon>
    </lineage>
</organism>
<dbReference type="InterPro" id="IPR029787">
    <property type="entry name" value="Nucleotide_cyclase"/>
</dbReference>
<dbReference type="InterPro" id="IPR000160">
    <property type="entry name" value="GGDEF_dom"/>
</dbReference>
<dbReference type="GO" id="GO:0052621">
    <property type="term" value="F:diguanylate cyclase activity"/>
    <property type="evidence" value="ECO:0007669"/>
    <property type="project" value="UniProtKB-EC"/>
</dbReference>
<dbReference type="Proteomes" id="UP000286985">
    <property type="component" value="Unassembled WGS sequence"/>
</dbReference>
<accession>A0A432XIL6</accession>
<dbReference type="PANTHER" id="PTHR45138">
    <property type="entry name" value="REGULATORY COMPONENTS OF SENSORY TRANSDUCTION SYSTEM"/>
    <property type="match status" value="1"/>
</dbReference>
<evidence type="ECO:0000256" key="1">
    <source>
        <dbReference type="ARBA" id="ARBA00012528"/>
    </source>
</evidence>
<comment type="catalytic activity">
    <reaction evidence="2">
        <text>2 GTP = 3',3'-c-di-GMP + 2 diphosphate</text>
        <dbReference type="Rhea" id="RHEA:24898"/>
        <dbReference type="ChEBI" id="CHEBI:33019"/>
        <dbReference type="ChEBI" id="CHEBI:37565"/>
        <dbReference type="ChEBI" id="CHEBI:58805"/>
        <dbReference type="EC" id="2.7.7.65"/>
    </reaction>
</comment>
<evidence type="ECO:0000259" key="3">
    <source>
        <dbReference type="PROSITE" id="PS50887"/>
    </source>
</evidence>
<dbReference type="EC" id="2.7.7.65" evidence="1"/>
<dbReference type="NCBIfam" id="TIGR00254">
    <property type="entry name" value="GGDEF"/>
    <property type="match status" value="1"/>
</dbReference>
<dbReference type="InterPro" id="IPR043128">
    <property type="entry name" value="Rev_trsase/Diguanyl_cyclase"/>
</dbReference>
<dbReference type="SMART" id="SM00267">
    <property type="entry name" value="GGDEF"/>
    <property type="match status" value="1"/>
</dbReference>
<dbReference type="PANTHER" id="PTHR45138:SF9">
    <property type="entry name" value="DIGUANYLATE CYCLASE DGCM-RELATED"/>
    <property type="match status" value="1"/>
</dbReference>
<dbReference type="PROSITE" id="PS50887">
    <property type="entry name" value="GGDEF"/>
    <property type="match status" value="1"/>
</dbReference>
<dbReference type="STRING" id="519452.SAMN04488139_1973"/>
<evidence type="ECO:0000256" key="2">
    <source>
        <dbReference type="ARBA" id="ARBA00034247"/>
    </source>
</evidence>
<dbReference type="CDD" id="cd01949">
    <property type="entry name" value="GGDEF"/>
    <property type="match status" value="1"/>
</dbReference>
<gene>
    <name evidence="4" type="ORF">CWE24_06795</name>
</gene>
<dbReference type="Gene3D" id="3.30.70.270">
    <property type="match status" value="1"/>
</dbReference>
<dbReference type="InterPro" id="IPR050469">
    <property type="entry name" value="Diguanylate_Cyclase"/>
</dbReference>
<evidence type="ECO:0000313" key="4">
    <source>
        <dbReference type="EMBL" id="RUO48482.1"/>
    </source>
</evidence>
<name>A0A432XIL6_9GAMM</name>
<dbReference type="EMBL" id="PIPU01000002">
    <property type="protein sequence ID" value="RUO48482.1"/>
    <property type="molecule type" value="Genomic_DNA"/>
</dbReference>
<reference evidence="5" key="1">
    <citation type="journal article" date="2018" name="Front. Microbiol.">
        <title>Genome-Based Analysis Reveals the Taxonomy and Diversity of the Family Idiomarinaceae.</title>
        <authorList>
            <person name="Liu Y."/>
            <person name="Lai Q."/>
            <person name="Shao Z."/>
        </authorList>
    </citation>
    <scope>NUCLEOTIDE SEQUENCE [LARGE SCALE GENOMIC DNA]</scope>
    <source>
        <strain evidence="5">908033</strain>
    </source>
</reference>
<protein>
    <recommendedName>
        <fullName evidence="1">diguanylate cyclase</fullName>
        <ecNumber evidence="1">2.7.7.65</ecNumber>
    </recommendedName>
</protein>
<evidence type="ECO:0000313" key="5">
    <source>
        <dbReference type="Proteomes" id="UP000286985"/>
    </source>
</evidence>
<dbReference type="AlphaFoldDB" id="A0A432XIL6"/>
<feature type="domain" description="GGDEF" evidence="3">
    <location>
        <begin position="132"/>
        <end position="203"/>
    </location>
</feature>
<proteinExistence type="predicted"/>